<name>A0A395SXF2_9HYPO</name>
<dbReference type="InterPro" id="IPR044880">
    <property type="entry name" value="NCX_ion-bd_dom_sf"/>
</dbReference>
<keyword evidence="5 9" id="KW-1133">Transmembrane helix</keyword>
<accession>A0A395SXF2</accession>
<feature type="compositionally biased region" description="Basic residues" evidence="8">
    <location>
        <begin position="315"/>
        <end position="329"/>
    </location>
</feature>
<dbReference type="GO" id="GO:0015369">
    <property type="term" value="F:calcium:proton antiporter activity"/>
    <property type="evidence" value="ECO:0007669"/>
    <property type="project" value="UniProtKB-ARBA"/>
</dbReference>
<sequence length="530" mass="57212">MKRALRASSRLGDGVRYQQLGISNTHDLETQSPPNERSGFDFGTSHEGLSFFGEIRSTIVASRLNWLLVFVPIGLAAHAFEINPLLIFMTNAVAIVPLSVMLTEATERIAADAGDTIGALLNITLGNLVELIIFVALVNNHIRIVQASILGSVLVNLLLILGSALFASSMSGIDPHSSMEESELLAALLFVSVFVILIPTAFDYTFHMKGKTSEAALSMSRASSLVVLVIYIVYFAYEMRPKAVEAPSIPLQTLHADHQQHRRNQHSASQNSRLIRFADQDVPTRARSTTLDSRVARETTEEEHGKREAPSRASLSHRSRGNSRSHSRSGSRTEFQASEARDLSVNSVHRRGLPELPEIPNHVPHSSSTGSMAAALTVLVVSSALMSMNAEFLVKTIDDVTHEGGLSEALIGLIILPVVGNIAEYVTVVTVAMRNKLELAISVAVGSAIQIALCVAPLTVLIAWMLGRDLEMAFNVFETTTLVGSGLLINLLILSRAGTAIRAIGLKGALMLACYIIIGLGAYFEPHATK</sequence>
<protein>
    <recommendedName>
        <fullName evidence="10">Sodium/calcium exchanger membrane region domain-containing protein</fullName>
    </recommendedName>
</protein>
<comment type="similarity">
    <text evidence="2">Belongs to the Ca(2+):cation antiporter (CaCA) (TC 2.A.19) family.</text>
</comment>
<dbReference type="Pfam" id="PF01699">
    <property type="entry name" value="Na_Ca_ex"/>
    <property type="match status" value="2"/>
</dbReference>
<reference evidence="11 12" key="1">
    <citation type="journal article" date="2018" name="PLoS Pathog.">
        <title>Evolution of structural diversity of trichothecenes, a family of toxins produced by plant pathogenic and entomopathogenic fungi.</title>
        <authorList>
            <person name="Proctor R.H."/>
            <person name="McCormick S.P."/>
            <person name="Kim H.S."/>
            <person name="Cardoza R.E."/>
            <person name="Stanley A.M."/>
            <person name="Lindo L."/>
            <person name="Kelly A."/>
            <person name="Brown D.W."/>
            <person name="Lee T."/>
            <person name="Vaughan M.M."/>
            <person name="Alexander N.J."/>
            <person name="Busman M."/>
            <person name="Gutierrez S."/>
        </authorList>
    </citation>
    <scope>NUCLEOTIDE SEQUENCE [LARGE SCALE GENOMIC DNA]</scope>
    <source>
        <strain evidence="11 12">NRRL 20695</strain>
    </source>
</reference>
<evidence type="ECO:0000256" key="5">
    <source>
        <dbReference type="ARBA" id="ARBA00022989"/>
    </source>
</evidence>
<organism evidence="11 12">
    <name type="scientific">Fusarium longipes</name>
    <dbReference type="NCBI Taxonomy" id="694270"/>
    <lineage>
        <taxon>Eukaryota</taxon>
        <taxon>Fungi</taxon>
        <taxon>Dikarya</taxon>
        <taxon>Ascomycota</taxon>
        <taxon>Pezizomycotina</taxon>
        <taxon>Sordariomycetes</taxon>
        <taxon>Hypocreomycetidae</taxon>
        <taxon>Hypocreales</taxon>
        <taxon>Nectriaceae</taxon>
        <taxon>Fusarium</taxon>
    </lineage>
</organism>
<feature type="domain" description="Sodium/calcium exchanger membrane region" evidence="10">
    <location>
        <begin position="85"/>
        <end position="237"/>
    </location>
</feature>
<gene>
    <name evidence="11" type="ORF">FLONG3_4679</name>
</gene>
<evidence type="ECO:0000313" key="12">
    <source>
        <dbReference type="Proteomes" id="UP000266234"/>
    </source>
</evidence>
<feature type="transmembrane region" description="Helical" evidence="9">
    <location>
        <begin position="506"/>
        <end position="524"/>
    </location>
</feature>
<evidence type="ECO:0000259" key="10">
    <source>
        <dbReference type="Pfam" id="PF01699"/>
    </source>
</evidence>
<evidence type="ECO:0000256" key="2">
    <source>
        <dbReference type="ARBA" id="ARBA00008170"/>
    </source>
</evidence>
<dbReference type="OrthoDB" id="1699231at2759"/>
<dbReference type="PANTHER" id="PTHR31503">
    <property type="entry name" value="VACUOLAR CALCIUM ION TRANSPORTER"/>
    <property type="match status" value="1"/>
</dbReference>
<feature type="transmembrane region" description="Helical" evidence="9">
    <location>
        <begin position="472"/>
        <end position="494"/>
    </location>
</feature>
<feature type="compositionally biased region" description="Basic and acidic residues" evidence="8">
    <location>
        <begin position="294"/>
        <end position="310"/>
    </location>
</feature>
<keyword evidence="4 9" id="KW-0812">Transmembrane</keyword>
<dbReference type="GO" id="GO:0000329">
    <property type="term" value="C:fungal-type vacuole membrane"/>
    <property type="evidence" value="ECO:0007669"/>
    <property type="project" value="TreeGrafter"/>
</dbReference>
<dbReference type="InterPro" id="IPR004713">
    <property type="entry name" value="CaH_exchang"/>
</dbReference>
<evidence type="ECO:0000256" key="7">
    <source>
        <dbReference type="ARBA" id="ARBA00023136"/>
    </source>
</evidence>
<feature type="domain" description="Sodium/calcium exchanger membrane region" evidence="10">
    <location>
        <begin position="376"/>
        <end position="518"/>
    </location>
</feature>
<feature type="transmembrane region" description="Helical" evidence="9">
    <location>
        <begin position="439"/>
        <end position="466"/>
    </location>
</feature>
<evidence type="ECO:0000313" key="11">
    <source>
        <dbReference type="EMBL" id="RGP77164.1"/>
    </source>
</evidence>
<keyword evidence="3" id="KW-0813">Transport</keyword>
<dbReference type="GO" id="GO:0006874">
    <property type="term" value="P:intracellular calcium ion homeostasis"/>
    <property type="evidence" value="ECO:0007669"/>
    <property type="project" value="TreeGrafter"/>
</dbReference>
<feature type="transmembrane region" description="Helical" evidence="9">
    <location>
        <begin position="218"/>
        <end position="237"/>
    </location>
</feature>
<comment type="caution">
    <text evidence="11">The sequence shown here is derived from an EMBL/GenBank/DDBJ whole genome shotgun (WGS) entry which is preliminary data.</text>
</comment>
<comment type="subcellular location">
    <subcellularLocation>
        <location evidence="1">Endomembrane system</location>
        <topology evidence="1">Multi-pass membrane protein</topology>
    </subcellularLocation>
</comment>
<dbReference type="Gene3D" id="1.20.1420.30">
    <property type="entry name" value="NCX, central ion-binding region"/>
    <property type="match status" value="2"/>
</dbReference>
<evidence type="ECO:0000256" key="4">
    <source>
        <dbReference type="ARBA" id="ARBA00022692"/>
    </source>
</evidence>
<evidence type="ECO:0000256" key="6">
    <source>
        <dbReference type="ARBA" id="ARBA00023065"/>
    </source>
</evidence>
<evidence type="ECO:0000256" key="9">
    <source>
        <dbReference type="SAM" id="Phobius"/>
    </source>
</evidence>
<dbReference type="InterPro" id="IPR004837">
    <property type="entry name" value="NaCa_Exmemb"/>
</dbReference>
<dbReference type="EMBL" id="PXOG01000100">
    <property type="protein sequence ID" value="RGP77164.1"/>
    <property type="molecule type" value="Genomic_DNA"/>
</dbReference>
<dbReference type="AlphaFoldDB" id="A0A395SXF2"/>
<evidence type="ECO:0000256" key="1">
    <source>
        <dbReference type="ARBA" id="ARBA00004127"/>
    </source>
</evidence>
<feature type="transmembrane region" description="Helical" evidence="9">
    <location>
        <begin position="64"/>
        <end position="80"/>
    </location>
</feature>
<keyword evidence="7 9" id="KW-0472">Membrane</keyword>
<feature type="transmembrane region" description="Helical" evidence="9">
    <location>
        <begin position="144"/>
        <end position="166"/>
    </location>
</feature>
<dbReference type="GO" id="GO:0012505">
    <property type="term" value="C:endomembrane system"/>
    <property type="evidence" value="ECO:0007669"/>
    <property type="project" value="UniProtKB-SubCell"/>
</dbReference>
<evidence type="ECO:0000256" key="8">
    <source>
        <dbReference type="SAM" id="MobiDB-lite"/>
    </source>
</evidence>
<feature type="region of interest" description="Disordered" evidence="8">
    <location>
        <begin position="257"/>
        <end position="346"/>
    </location>
</feature>
<evidence type="ECO:0000256" key="3">
    <source>
        <dbReference type="ARBA" id="ARBA00022448"/>
    </source>
</evidence>
<dbReference type="Proteomes" id="UP000266234">
    <property type="component" value="Unassembled WGS sequence"/>
</dbReference>
<feature type="transmembrane region" description="Helical" evidence="9">
    <location>
        <begin position="187"/>
        <end position="206"/>
    </location>
</feature>
<proteinExistence type="inferred from homology"/>
<feature type="transmembrane region" description="Helical" evidence="9">
    <location>
        <begin position="410"/>
        <end position="432"/>
    </location>
</feature>
<keyword evidence="12" id="KW-1185">Reference proteome</keyword>
<dbReference type="PANTHER" id="PTHR31503:SF18">
    <property type="entry name" value="CA(2+)_H(+) EXCHANGER, PUTATIVE (EUROFUNG)-RELATED"/>
    <property type="match status" value="1"/>
</dbReference>
<keyword evidence="6" id="KW-0406">Ion transport</keyword>
<feature type="transmembrane region" description="Helical" evidence="9">
    <location>
        <begin position="117"/>
        <end position="138"/>
    </location>
</feature>